<keyword evidence="3" id="KW-1185">Reference proteome</keyword>
<feature type="non-terminal residue" evidence="2">
    <location>
        <position position="145"/>
    </location>
</feature>
<dbReference type="InterPro" id="IPR040501">
    <property type="entry name" value="TFA2_Winged_2"/>
</dbReference>
<dbReference type="Pfam" id="PF18121">
    <property type="entry name" value="TFA2_Winged_2"/>
    <property type="match status" value="1"/>
</dbReference>
<feature type="domain" description="TFA2 Winged helix" evidence="1">
    <location>
        <begin position="75"/>
        <end position="112"/>
    </location>
</feature>
<dbReference type="GO" id="GO:0006367">
    <property type="term" value="P:transcription initiation at RNA polymerase II promoter"/>
    <property type="evidence" value="ECO:0007669"/>
    <property type="project" value="InterPro"/>
</dbReference>
<name>A0A445KNE6_GLYSO</name>
<dbReference type="GO" id="GO:0005673">
    <property type="term" value="C:transcription factor TFIIE complex"/>
    <property type="evidence" value="ECO:0007669"/>
    <property type="project" value="InterPro"/>
</dbReference>
<dbReference type="PANTHER" id="PTHR12716">
    <property type="entry name" value="TRANSCRIPTION INITIATION FACTOR IIE, BETA SUBUNIT"/>
    <property type="match status" value="1"/>
</dbReference>
<reference evidence="2 3" key="1">
    <citation type="submission" date="2018-09" db="EMBL/GenBank/DDBJ databases">
        <title>A high-quality reference genome of wild soybean provides a powerful tool to mine soybean genomes.</title>
        <authorList>
            <person name="Xie M."/>
            <person name="Chung C.Y.L."/>
            <person name="Li M.-W."/>
            <person name="Wong F.-L."/>
            <person name="Chan T.-F."/>
            <person name="Lam H.-M."/>
        </authorList>
    </citation>
    <scope>NUCLEOTIDE SEQUENCE [LARGE SCALE GENOMIC DNA]</scope>
    <source>
        <strain evidence="3">cv. W05</strain>
        <tissue evidence="2">Hypocotyl of etiolated seedlings</tissue>
    </source>
</reference>
<gene>
    <name evidence="2" type="ORF">D0Y65_012146</name>
</gene>
<dbReference type="PANTHER" id="PTHR12716:SF8">
    <property type="entry name" value="TRANSCRIPTION INITIATION FACTOR IIE SUBUNIT BETA"/>
    <property type="match status" value="1"/>
</dbReference>
<dbReference type="EMBL" id="QZWG01000005">
    <property type="protein sequence ID" value="RZC12211.1"/>
    <property type="molecule type" value="Genomic_DNA"/>
</dbReference>
<dbReference type="Gene3D" id="1.10.150.300">
    <property type="entry name" value="TGS-like domain"/>
    <property type="match status" value="1"/>
</dbReference>
<organism evidence="2 3">
    <name type="scientific">Glycine soja</name>
    <name type="common">Wild soybean</name>
    <dbReference type="NCBI Taxonomy" id="3848"/>
    <lineage>
        <taxon>Eukaryota</taxon>
        <taxon>Viridiplantae</taxon>
        <taxon>Streptophyta</taxon>
        <taxon>Embryophyta</taxon>
        <taxon>Tracheophyta</taxon>
        <taxon>Spermatophyta</taxon>
        <taxon>Magnoliopsida</taxon>
        <taxon>eudicotyledons</taxon>
        <taxon>Gunneridae</taxon>
        <taxon>Pentapetalae</taxon>
        <taxon>rosids</taxon>
        <taxon>fabids</taxon>
        <taxon>Fabales</taxon>
        <taxon>Fabaceae</taxon>
        <taxon>Papilionoideae</taxon>
        <taxon>50 kb inversion clade</taxon>
        <taxon>NPAAA clade</taxon>
        <taxon>indigoferoid/millettioid clade</taxon>
        <taxon>Phaseoleae</taxon>
        <taxon>Glycine</taxon>
        <taxon>Glycine subgen. Soja</taxon>
    </lineage>
</organism>
<dbReference type="InterPro" id="IPR023192">
    <property type="entry name" value="TGS-like_dom_sf"/>
</dbReference>
<evidence type="ECO:0000313" key="3">
    <source>
        <dbReference type="Proteomes" id="UP000289340"/>
    </source>
</evidence>
<proteinExistence type="predicted"/>
<evidence type="ECO:0000259" key="1">
    <source>
        <dbReference type="Pfam" id="PF18121"/>
    </source>
</evidence>
<dbReference type="InterPro" id="IPR016656">
    <property type="entry name" value="TFIIE-bsu"/>
</dbReference>
<dbReference type="Proteomes" id="UP000289340">
    <property type="component" value="Chromosome 5"/>
</dbReference>
<sequence>MQPKMGKMDIGYQVAVATSESATHASANGRNVAPTVKFSNDTERLQHINSICKALVGAQMKRVIDLLLESKYGIKDKTELLQLVRKYPEGLAVIDLKDAYPTVMEDLQTLAACLGAFEEPNIIHVDDIVDPIRDLEVITKELRLK</sequence>
<dbReference type="GO" id="GO:0001097">
    <property type="term" value="F:TFIIH-class transcription factor complex binding"/>
    <property type="evidence" value="ECO:0007669"/>
    <property type="project" value="TreeGrafter"/>
</dbReference>
<comment type="caution">
    <text evidence="2">The sequence shown here is derived from an EMBL/GenBank/DDBJ whole genome shotgun (WGS) entry which is preliminary data.</text>
</comment>
<evidence type="ECO:0000313" key="2">
    <source>
        <dbReference type="EMBL" id="RZC12211.1"/>
    </source>
</evidence>
<accession>A0A445KNE6</accession>
<dbReference type="AlphaFoldDB" id="A0A445KNE6"/>
<protein>
    <recommendedName>
        <fullName evidence="1">TFA2 Winged helix domain-containing protein</fullName>
    </recommendedName>
</protein>